<gene>
    <name evidence="2" type="ORF">PAXRUDRAFT_18805</name>
</gene>
<dbReference type="Proteomes" id="UP000054538">
    <property type="component" value="Unassembled WGS sequence"/>
</dbReference>
<accession>A0A0D0BWF6</accession>
<dbReference type="EMBL" id="KN827953">
    <property type="protein sequence ID" value="KIK75657.1"/>
    <property type="molecule type" value="Genomic_DNA"/>
</dbReference>
<reference evidence="2 3" key="1">
    <citation type="submission" date="2014-04" db="EMBL/GenBank/DDBJ databases">
        <authorList>
            <consortium name="DOE Joint Genome Institute"/>
            <person name="Kuo A."/>
            <person name="Kohler A."/>
            <person name="Jargeat P."/>
            <person name="Nagy L.G."/>
            <person name="Floudas D."/>
            <person name="Copeland A."/>
            <person name="Barry K.W."/>
            <person name="Cichocki N."/>
            <person name="Veneault-Fourrey C."/>
            <person name="LaButti K."/>
            <person name="Lindquist E.A."/>
            <person name="Lipzen A."/>
            <person name="Lundell T."/>
            <person name="Morin E."/>
            <person name="Murat C."/>
            <person name="Sun H."/>
            <person name="Tunlid A."/>
            <person name="Henrissat B."/>
            <person name="Grigoriev I.V."/>
            <person name="Hibbett D.S."/>
            <person name="Martin F."/>
            <person name="Nordberg H.P."/>
            <person name="Cantor M.N."/>
            <person name="Hua S.X."/>
        </authorList>
    </citation>
    <scope>NUCLEOTIDE SEQUENCE [LARGE SCALE GENOMIC DNA]</scope>
    <source>
        <strain evidence="2 3">Ve08.2h10</strain>
    </source>
</reference>
<evidence type="ECO:0000313" key="2">
    <source>
        <dbReference type="EMBL" id="KIK75657.1"/>
    </source>
</evidence>
<evidence type="ECO:0000256" key="1">
    <source>
        <dbReference type="SAM" id="MobiDB-lite"/>
    </source>
</evidence>
<organism evidence="2 3">
    <name type="scientific">Paxillus rubicundulus Ve08.2h10</name>
    <dbReference type="NCBI Taxonomy" id="930991"/>
    <lineage>
        <taxon>Eukaryota</taxon>
        <taxon>Fungi</taxon>
        <taxon>Dikarya</taxon>
        <taxon>Basidiomycota</taxon>
        <taxon>Agaricomycotina</taxon>
        <taxon>Agaricomycetes</taxon>
        <taxon>Agaricomycetidae</taxon>
        <taxon>Boletales</taxon>
        <taxon>Paxilineae</taxon>
        <taxon>Paxillaceae</taxon>
        <taxon>Paxillus</taxon>
    </lineage>
</organism>
<name>A0A0D0BWF6_9AGAM</name>
<feature type="region of interest" description="Disordered" evidence="1">
    <location>
        <begin position="236"/>
        <end position="283"/>
    </location>
</feature>
<keyword evidence="3" id="KW-1185">Reference proteome</keyword>
<evidence type="ECO:0000313" key="3">
    <source>
        <dbReference type="Proteomes" id="UP000054538"/>
    </source>
</evidence>
<proteinExistence type="predicted"/>
<dbReference type="OrthoDB" id="2693481at2759"/>
<dbReference type="AlphaFoldDB" id="A0A0D0BWF6"/>
<dbReference type="HOGENOM" id="CLU_990796_0_0_1"/>
<dbReference type="InParanoid" id="A0A0D0BWF6"/>
<protein>
    <submittedName>
        <fullName evidence="2">Uncharacterized protein</fullName>
    </submittedName>
</protein>
<sequence length="283" mass="30028">MKYAPILFPHPDDLKPEDFLKRAELVQSGTFYKSSIDGAQAPGPKPKGRIWELRSTTAGMVSGAAVMAIFILSGDPNMFAKASSVFTFFNNSLFPASSSIKGAMDPDGTAATATNDWESAFGHRFDMEKNLWDSTPVSKSGSTVMVQPTPMPVPTPTPAPVPAAVTPTPMPPTVPGPVPPSISAAMQDLNIGLGHPQAPPPPALPVMGPTPILTMFIPPQAPPAPPHVELDDGSMVGKVRPKPKPTKHKGKVVNLPEDEPPVEVDNTSGTITARKSRQNIMKY</sequence>
<feature type="compositionally biased region" description="Basic residues" evidence="1">
    <location>
        <begin position="239"/>
        <end position="251"/>
    </location>
</feature>
<reference evidence="3" key="2">
    <citation type="submission" date="2015-01" db="EMBL/GenBank/DDBJ databases">
        <title>Evolutionary Origins and Diversification of the Mycorrhizal Mutualists.</title>
        <authorList>
            <consortium name="DOE Joint Genome Institute"/>
            <consortium name="Mycorrhizal Genomics Consortium"/>
            <person name="Kohler A."/>
            <person name="Kuo A."/>
            <person name="Nagy L.G."/>
            <person name="Floudas D."/>
            <person name="Copeland A."/>
            <person name="Barry K.W."/>
            <person name="Cichocki N."/>
            <person name="Veneault-Fourrey C."/>
            <person name="LaButti K."/>
            <person name="Lindquist E.A."/>
            <person name="Lipzen A."/>
            <person name="Lundell T."/>
            <person name="Morin E."/>
            <person name="Murat C."/>
            <person name="Riley R."/>
            <person name="Ohm R."/>
            <person name="Sun H."/>
            <person name="Tunlid A."/>
            <person name="Henrissat B."/>
            <person name="Grigoriev I.V."/>
            <person name="Hibbett D.S."/>
            <person name="Martin F."/>
        </authorList>
    </citation>
    <scope>NUCLEOTIDE SEQUENCE [LARGE SCALE GENOMIC DNA]</scope>
    <source>
        <strain evidence="3">Ve08.2h10</strain>
    </source>
</reference>